<evidence type="ECO:0000313" key="8">
    <source>
        <dbReference type="Proteomes" id="UP000323000"/>
    </source>
</evidence>
<protein>
    <recommendedName>
        <fullName evidence="9">Nuclear matrix constituent protein 1-like protein</fullName>
    </recommendedName>
</protein>
<dbReference type="PANTHER" id="PTHR31908">
    <property type="entry name" value="PROTEIN CROWDED NUCLEI 4"/>
    <property type="match status" value="1"/>
</dbReference>
<feature type="compositionally biased region" description="Basic and acidic residues" evidence="6">
    <location>
        <begin position="889"/>
        <end position="913"/>
    </location>
</feature>
<feature type="compositionally biased region" description="Polar residues" evidence="6">
    <location>
        <begin position="26"/>
        <end position="38"/>
    </location>
</feature>
<organism evidence="7 8">
    <name type="scientific">Acer yangbiense</name>
    <dbReference type="NCBI Taxonomy" id="1000413"/>
    <lineage>
        <taxon>Eukaryota</taxon>
        <taxon>Viridiplantae</taxon>
        <taxon>Streptophyta</taxon>
        <taxon>Embryophyta</taxon>
        <taxon>Tracheophyta</taxon>
        <taxon>Spermatophyta</taxon>
        <taxon>Magnoliopsida</taxon>
        <taxon>eudicotyledons</taxon>
        <taxon>Gunneridae</taxon>
        <taxon>Pentapetalae</taxon>
        <taxon>rosids</taxon>
        <taxon>malvids</taxon>
        <taxon>Sapindales</taxon>
        <taxon>Sapindaceae</taxon>
        <taxon>Hippocastanoideae</taxon>
        <taxon>Acereae</taxon>
        <taxon>Acer</taxon>
    </lineage>
</organism>
<dbReference type="InterPro" id="IPR040418">
    <property type="entry name" value="CRWN"/>
</dbReference>
<feature type="region of interest" description="Disordered" evidence="6">
    <location>
        <begin position="560"/>
        <end position="587"/>
    </location>
</feature>
<feature type="region of interest" description="Disordered" evidence="6">
    <location>
        <begin position="1064"/>
        <end position="1083"/>
    </location>
</feature>
<accession>A0A5C7HM26</accession>
<feature type="coiled-coil region" evidence="5">
    <location>
        <begin position="93"/>
        <end position="120"/>
    </location>
</feature>
<dbReference type="GO" id="GO:0005652">
    <property type="term" value="C:nuclear lamina"/>
    <property type="evidence" value="ECO:0007669"/>
    <property type="project" value="UniProtKB-SubCell"/>
</dbReference>
<keyword evidence="2" id="KW-0539">Nucleus</keyword>
<feature type="region of interest" description="Disordered" evidence="6">
    <location>
        <begin position="886"/>
        <end position="945"/>
    </location>
</feature>
<feature type="coiled-coil region" evidence="5">
    <location>
        <begin position="192"/>
        <end position="362"/>
    </location>
</feature>
<dbReference type="EMBL" id="VAHF01000007">
    <property type="protein sequence ID" value="TXG57839.1"/>
    <property type="molecule type" value="Genomic_DNA"/>
</dbReference>
<comment type="caution">
    <text evidence="7">The sequence shown here is derived from an EMBL/GenBank/DDBJ whole genome shotgun (WGS) entry which is preliminary data.</text>
</comment>
<sequence length="1191" mass="136458">MFTPQKKVWSGWSLTPRSEKNGTGSGSNAQNPNSSTVDGTVEKGKSVAFVEPVTPQNGVGLVEHPGSLADKISKLENELFDYQYNMGLLLIEKKEWSSKYEELKQALAEVKDALKREQAAHSIAITDVEKREENLRKALGVEKHCVLDLEKALREMRSENAEIKFTADSRLAEANALVTSIEEKSLEVEAKLRAADAKLAEVSRKTSEIERKSQEVESWESSLRMERLSFIAERESHETTFSKQREDLREWERKLQEGEERLAKGQRIVNQREERANEKDKIFKQKERDLEEAHKNIDASNLNLNKKKDDINSRLTNLSIKEKASEYDALRKNLEKREEELLALEEKLNAREKIEIEKLLDEHKASLDAKTREFDLEIDQKRKSLDDELKSRVIEVEKKEAEINHKEEKIAKRELALDKKLEKIKEKEKDFESKVKALKEREKTMRSEENNLGTEKKQLVADKQDLLNLKSELEKMRAEHEQQLLKMHEEKNQLKVSEEERVEYLHLQSELKEEIEKCRRREEMLLKEAEDLKQQKENFEKEWEELDEKRAEVEKELKKISEHKEKLEKEKHTEEERLRNEKQAAEESIKRELETLEVAKDSFKATMEHEQLAIAEKAESESRQLHHDFEMQKRKLETDIHNRQEELEKSLQEKEKLLEEEKERELCNINYLRDIARKEMEEMKLERLKLMKEKEEVDAHRKHLEGEQVGIRIDVDMLVDLTKTLKDQREQLVKERDRFLSFVEKQKSCKNCAEITSEFVLSDLVQEIGNAEVPSLPRLANDFVNEGAHRNLVDSEMKNSEISPSVVGSGSPVSWLRKCTSKIFKFSPSKKIEHTAVQELMAEETLVSGEQINKEEPSKRLGCIPNEAELSFAIVNDSFDVQRVQSDTSTREVEAGHDKLIDDESNINRKAPEVQENSHLSDLNHGQQPRRRGRARVSRTRSVKAVVQDAKAIIGEAFELNETQLSNLNVEDSGHENAESRGESSIADKGTSRNARKRNRAQTSNITMSEHDGEDSEGQSESVGAGKQRKRRQKVVSAVQTPVRPPYNLRRPKTGVAVAADRSLSQLNKENEGESEGAGGAQKDGIAYSKVDHSHSVEVVDENGRGTHLIRCEMLGNTDGTKGLAENMALSEEVNGTPERAGEYGGVDEYGSESRGGDAVGFGGGDDDDEYESEHPGEVSIGKKLWTFFTT</sequence>
<keyword evidence="1 5" id="KW-0175">Coiled coil</keyword>
<evidence type="ECO:0000256" key="2">
    <source>
        <dbReference type="ARBA" id="ARBA00023242"/>
    </source>
</evidence>
<evidence type="ECO:0000256" key="1">
    <source>
        <dbReference type="ARBA" id="ARBA00023054"/>
    </source>
</evidence>
<proteinExistence type="inferred from homology"/>
<feature type="compositionally biased region" description="Basic residues" evidence="6">
    <location>
        <begin position="928"/>
        <end position="942"/>
    </location>
</feature>
<feature type="region of interest" description="Disordered" evidence="6">
    <location>
        <begin position="1137"/>
        <end position="1178"/>
    </location>
</feature>
<feature type="coiled-coil region" evidence="5">
    <location>
        <begin position="633"/>
        <end position="738"/>
    </location>
</feature>
<feature type="compositionally biased region" description="Polar residues" evidence="6">
    <location>
        <begin position="915"/>
        <end position="927"/>
    </location>
</feature>
<comment type="similarity">
    <text evidence="4">Belongs to the CRWN family.</text>
</comment>
<evidence type="ECO:0000256" key="5">
    <source>
        <dbReference type="SAM" id="Coils"/>
    </source>
</evidence>
<evidence type="ECO:0008006" key="9">
    <source>
        <dbReference type="Google" id="ProtNLM"/>
    </source>
</evidence>
<dbReference type="PANTHER" id="PTHR31908:SF11">
    <property type="entry name" value="PROTEIN CROWDED NUCLEI 1"/>
    <property type="match status" value="1"/>
</dbReference>
<evidence type="ECO:0000313" key="7">
    <source>
        <dbReference type="EMBL" id="TXG57839.1"/>
    </source>
</evidence>
<dbReference type="Proteomes" id="UP000323000">
    <property type="component" value="Chromosome 7"/>
</dbReference>
<keyword evidence="8" id="KW-1185">Reference proteome</keyword>
<dbReference type="GO" id="GO:0006997">
    <property type="term" value="P:nucleus organization"/>
    <property type="evidence" value="ECO:0007669"/>
    <property type="project" value="InterPro"/>
</dbReference>
<name>A0A5C7HM26_9ROSI</name>
<reference evidence="8" key="1">
    <citation type="journal article" date="2019" name="Gigascience">
        <title>De novo genome assembly of the endangered Acer yangbiense, a plant species with extremely small populations endemic to Yunnan Province, China.</title>
        <authorList>
            <person name="Yang J."/>
            <person name="Wariss H.M."/>
            <person name="Tao L."/>
            <person name="Zhang R."/>
            <person name="Yun Q."/>
            <person name="Hollingsworth P."/>
            <person name="Dao Z."/>
            <person name="Luo G."/>
            <person name="Guo H."/>
            <person name="Ma Y."/>
            <person name="Sun W."/>
        </authorList>
    </citation>
    <scope>NUCLEOTIDE SEQUENCE [LARGE SCALE GENOMIC DNA]</scope>
    <source>
        <strain evidence="8">cv. Malutang</strain>
    </source>
</reference>
<dbReference type="AlphaFoldDB" id="A0A5C7HM26"/>
<evidence type="ECO:0000256" key="3">
    <source>
        <dbReference type="ARBA" id="ARBA00024186"/>
    </source>
</evidence>
<feature type="region of interest" description="Disordered" evidence="6">
    <location>
        <begin position="1"/>
        <end position="42"/>
    </location>
</feature>
<comment type="subcellular location">
    <subcellularLocation>
        <location evidence="3">Nucleus lamina</location>
    </subcellularLocation>
</comment>
<evidence type="ECO:0000256" key="6">
    <source>
        <dbReference type="SAM" id="MobiDB-lite"/>
    </source>
</evidence>
<feature type="compositionally biased region" description="Basic and acidic residues" evidence="6">
    <location>
        <begin position="972"/>
        <end position="982"/>
    </location>
</feature>
<dbReference type="OrthoDB" id="673795at2759"/>
<evidence type="ECO:0000256" key="4">
    <source>
        <dbReference type="ARBA" id="ARBA00024208"/>
    </source>
</evidence>
<feature type="region of interest" description="Disordered" evidence="6">
    <location>
        <begin position="972"/>
        <end position="1055"/>
    </location>
</feature>
<gene>
    <name evidence="7" type="ORF">EZV62_015668</name>
</gene>